<dbReference type="Proteomes" id="UP000242913">
    <property type="component" value="Unassembled WGS sequence"/>
</dbReference>
<keyword evidence="1" id="KW-0732">Signal</keyword>
<accession>A0A238BSH5</accession>
<evidence type="ECO:0000256" key="1">
    <source>
        <dbReference type="SAM" id="SignalP"/>
    </source>
</evidence>
<gene>
    <name evidence="2" type="ORF">X798_05212</name>
</gene>
<sequence>MRLWVSTAIVADLLKFSAALSAVLQYSGRQPFESVATTLGMNGRPPMNGDNDKSRLFSLLTVEEDEVAARGDSEDEELAEFSVVLSVFESKIERSFLA</sequence>
<dbReference type="AlphaFoldDB" id="A0A238BSH5"/>
<reference evidence="2 3" key="1">
    <citation type="submission" date="2015-12" db="EMBL/GenBank/DDBJ databases">
        <title>Draft genome of the nematode, Onchocerca flexuosa.</title>
        <authorList>
            <person name="Mitreva M."/>
        </authorList>
    </citation>
    <scope>NUCLEOTIDE SEQUENCE [LARGE SCALE GENOMIC DNA]</scope>
    <source>
        <strain evidence="2">Red Deer</strain>
    </source>
</reference>
<proteinExistence type="predicted"/>
<feature type="signal peptide" evidence="1">
    <location>
        <begin position="1"/>
        <end position="19"/>
    </location>
</feature>
<evidence type="ECO:0000313" key="2">
    <source>
        <dbReference type="EMBL" id="OZC07816.1"/>
    </source>
</evidence>
<feature type="chain" id="PRO_5012782610" evidence="1">
    <location>
        <begin position="20"/>
        <end position="98"/>
    </location>
</feature>
<evidence type="ECO:0000313" key="3">
    <source>
        <dbReference type="Proteomes" id="UP000242913"/>
    </source>
</evidence>
<protein>
    <submittedName>
        <fullName evidence="2">Uncharacterized protein</fullName>
    </submittedName>
</protein>
<name>A0A238BSH5_9BILA</name>
<keyword evidence="3" id="KW-1185">Reference proteome</keyword>
<organism evidence="2 3">
    <name type="scientific">Onchocerca flexuosa</name>
    <dbReference type="NCBI Taxonomy" id="387005"/>
    <lineage>
        <taxon>Eukaryota</taxon>
        <taxon>Metazoa</taxon>
        <taxon>Ecdysozoa</taxon>
        <taxon>Nematoda</taxon>
        <taxon>Chromadorea</taxon>
        <taxon>Rhabditida</taxon>
        <taxon>Spirurina</taxon>
        <taxon>Spiruromorpha</taxon>
        <taxon>Filarioidea</taxon>
        <taxon>Onchocercidae</taxon>
        <taxon>Onchocerca</taxon>
    </lineage>
</organism>
<dbReference type="EMBL" id="KZ270021">
    <property type="protein sequence ID" value="OZC07816.1"/>
    <property type="molecule type" value="Genomic_DNA"/>
</dbReference>